<sequence length="73" mass="7851">MSSLARMWSKRQEDSAILEVRRSLNLLTTAFCVEDFLLIGLAPVTEARGSRDLESSNLTRAGGFAGSGCSSRG</sequence>
<comment type="caution">
    <text evidence="1">The sequence shown here is derived from an EMBL/GenBank/DDBJ whole genome shotgun (WGS) entry which is preliminary data.</text>
</comment>
<dbReference type="Proteomes" id="UP001187192">
    <property type="component" value="Unassembled WGS sequence"/>
</dbReference>
<evidence type="ECO:0000313" key="2">
    <source>
        <dbReference type="Proteomes" id="UP001187192"/>
    </source>
</evidence>
<accession>A0AA88EBF6</accession>
<dbReference type="EMBL" id="BTGU01000356">
    <property type="protein sequence ID" value="GMN66719.1"/>
    <property type="molecule type" value="Genomic_DNA"/>
</dbReference>
<proteinExistence type="predicted"/>
<organism evidence="1 2">
    <name type="scientific">Ficus carica</name>
    <name type="common">Common fig</name>
    <dbReference type="NCBI Taxonomy" id="3494"/>
    <lineage>
        <taxon>Eukaryota</taxon>
        <taxon>Viridiplantae</taxon>
        <taxon>Streptophyta</taxon>
        <taxon>Embryophyta</taxon>
        <taxon>Tracheophyta</taxon>
        <taxon>Spermatophyta</taxon>
        <taxon>Magnoliopsida</taxon>
        <taxon>eudicotyledons</taxon>
        <taxon>Gunneridae</taxon>
        <taxon>Pentapetalae</taxon>
        <taxon>rosids</taxon>
        <taxon>fabids</taxon>
        <taxon>Rosales</taxon>
        <taxon>Moraceae</taxon>
        <taxon>Ficeae</taxon>
        <taxon>Ficus</taxon>
    </lineage>
</organism>
<name>A0AA88EBF6_FICCA</name>
<reference evidence="1" key="1">
    <citation type="submission" date="2023-07" db="EMBL/GenBank/DDBJ databases">
        <title>draft genome sequence of fig (Ficus carica).</title>
        <authorList>
            <person name="Takahashi T."/>
            <person name="Nishimura K."/>
        </authorList>
    </citation>
    <scope>NUCLEOTIDE SEQUENCE</scope>
</reference>
<gene>
    <name evidence="1" type="ORF">TIFTF001_035791</name>
</gene>
<keyword evidence="2" id="KW-1185">Reference proteome</keyword>
<dbReference type="AlphaFoldDB" id="A0AA88EBF6"/>
<protein>
    <submittedName>
        <fullName evidence="1">Uncharacterized protein</fullName>
    </submittedName>
</protein>
<evidence type="ECO:0000313" key="1">
    <source>
        <dbReference type="EMBL" id="GMN66719.1"/>
    </source>
</evidence>